<proteinExistence type="predicted"/>
<dbReference type="Proteomes" id="UP000308197">
    <property type="component" value="Unassembled WGS sequence"/>
</dbReference>
<gene>
    <name evidence="3" type="ORF">K466DRAFT_513338</name>
</gene>
<dbReference type="GO" id="GO:0005829">
    <property type="term" value="C:cytosol"/>
    <property type="evidence" value="ECO:0007669"/>
    <property type="project" value="TreeGrafter"/>
</dbReference>
<evidence type="ECO:0000259" key="2">
    <source>
        <dbReference type="PROSITE" id="PS50053"/>
    </source>
</evidence>
<dbReference type="PANTHER" id="PTHR10621">
    <property type="entry name" value="UV EXCISION REPAIR PROTEIN RAD23"/>
    <property type="match status" value="1"/>
</dbReference>
<dbReference type="GO" id="GO:0031593">
    <property type="term" value="F:polyubiquitin modification-dependent protein binding"/>
    <property type="evidence" value="ECO:0007669"/>
    <property type="project" value="TreeGrafter"/>
</dbReference>
<keyword evidence="4" id="KW-1185">Reference proteome</keyword>
<dbReference type="GO" id="GO:0005654">
    <property type="term" value="C:nucleoplasm"/>
    <property type="evidence" value="ECO:0007669"/>
    <property type="project" value="TreeGrafter"/>
</dbReference>
<accession>A0A5C3PUZ4</accession>
<dbReference type="SUPFAM" id="SSF54236">
    <property type="entry name" value="Ubiquitin-like"/>
    <property type="match status" value="1"/>
</dbReference>
<feature type="region of interest" description="Disordered" evidence="1">
    <location>
        <begin position="146"/>
        <end position="184"/>
    </location>
</feature>
<dbReference type="GO" id="GO:0043130">
    <property type="term" value="F:ubiquitin binding"/>
    <property type="evidence" value="ECO:0007669"/>
    <property type="project" value="TreeGrafter"/>
</dbReference>
<reference evidence="3 4" key="1">
    <citation type="journal article" date="2019" name="Nat. Ecol. Evol.">
        <title>Megaphylogeny resolves global patterns of mushroom evolution.</title>
        <authorList>
            <person name="Varga T."/>
            <person name="Krizsan K."/>
            <person name="Foldi C."/>
            <person name="Dima B."/>
            <person name="Sanchez-Garcia M."/>
            <person name="Sanchez-Ramirez S."/>
            <person name="Szollosi G.J."/>
            <person name="Szarkandi J.G."/>
            <person name="Papp V."/>
            <person name="Albert L."/>
            <person name="Andreopoulos W."/>
            <person name="Angelini C."/>
            <person name="Antonin V."/>
            <person name="Barry K.W."/>
            <person name="Bougher N.L."/>
            <person name="Buchanan P."/>
            <person name="Buyck B."/>
            <person name="Bense V."/>
            <person name="Catcheside P."/>
            <person name="Chovatia M."/>
            <person name="Cooper J."/>
            <person name="Damon W."/>
            <person name="Desjardin D."/>
            <person name="Finy P."/>
            <person name="Geml J."/>
            <person name="Haridas S."/>
            <person name="Hughes K."/>
            <person name="Justo A."/>
            <person name="Karasinski D."/>
            <person name="Kautmanova I."/>
            <person name="Kiss B."/>
            <person name="Kocsube S."/>
            <person name="Kotiranta H."/>
            <person name="LaButti K.M."/>
            <person name="Lechner B.E."/>
            <person name="Liimatainen K."/>
            <person name="Lipzen A."/>
            <person name="Lukacs Z."/>
            <person name="Mihaltcheva S."/>
            <person name="Morgado L.N."/>
            <person name="Niskanen T."/>
            <person name="Noordeloos M.E."/>
            <person name="Ohm R.A."/>
            <person name="Ortiz-Santana B."/>
            <person name="Ovrebo C."/>
            <person name="Racz N."/>
            <person name="Riley R."/>
            <person name="Savchenko A."/>
            <person name="Shiryaev A."/>
            <person name="Soop K."/>
            <person name="Spirin V."/>
            <person name="Szebenyi C."/>
            <person name="Tomsovsky M."/>
            <person name="Tulloss R.E."/>
            <person name="Uehling J."/>
            <person name="Grigoriev I.V."/>
            <person name="Vagvolgyi C."/>
            <person name="Papp T."/>
            <person name="Martin F.M."/>
            <person name="Miettinen O."/>
            <person name="Hibbett D.S."/>
            <person name="Nagy L.G."/>
        </authorList>
    </citation>
    <scope>NUCLEOTIDE SEQUENCE [LARGE SCALE GENOMIC DNA]</scope>
    <source>
        <strain evidence="3 4">HHB13444</strain>
    </source>
</reference>
<dbReference type="InterPro" id="IPR029071">
    <property type="entry name" value="Ubiquitin-like_domsf"/>
</dbReference>
<dbReference type="GO" id="GO:0043161">
    <property type="term" value="P:proteasome-mediated ubiquitin-dependent protein catabolic process"/>
    <property type="evidence" value="ECO:0007669"/>
    <property type="project" value="TreeGrafter"/>
</dbReference>
<feature type="compositionally biased region" description="Low complexity" evidence="1">
    <location>
        <begin position="146"/>
        <end position="169"/>
    </location>
</feature>
<organism evidence="3 4">
    <name type="scientific">Polyporus arcularius HHB13444</name>
    <dbReference type="NCBI Taxonomy" id="1314778"/>
    <lineage>
        <taxon>Eukaryota</taxon>
        <taxon>Fungi</taxon>
        <taxon>Dikarya</taxon>
        <taxon>Basidiomycota</taxon>
        <taxon>Agaricomycotina</taxon>
        <taxon>Agaricomycetes</taxon>
        <taxon>Polyporales</taxon>
        <taxon>Polyporaceae</taxon>
        <taxon>Polyporus</taxon>
    </lineage>
</organism>
<name>A0A5C3PUZ4_9APHY</name>
<dbReference type="PANTHER" id="PTHR10621:SF0">
    <property type="entry name" value="UV EXCISION REPAIR PROTEIN RAD23"/>
    <property type="match status" value="1"/>
</dbReference>
<dbReference type="PROSITE" id="PS50053">
    <property type="entry name" value="UBIQUITIN_2"/>
    <property type="match status" value="1"/>
</dbReference>
<feature type="domain" description="Ubiquitin-like" evidence="2">
    <location>
        <begin position="63"/>
        <end position="136"/>
    </location>
</feature>
<dbReference type="EMBL" id="ML210997">
    <property type="protein sequence ID" value="TFK92509.1"/>
    <property type="molecule type" value="Genomic_DNA"/>
</dbReference>
<dbReference type="CDD" id="cd01805">
    <property type="entry name" value="Ubl_Rad23"/>
    <property type="match status" value="1"/>
</dbReference>
<evidence type="ECO:0000313" key="4">
    <source>
        <dbReference type="Proteomes" id="UP000308197"/>
    </source>
</evidence>
<dbReference type="STRING" id="1314778.A0A5C3PUZ4"/>
<dbReference type="SMART" id="SM00213">
    <property type="entry name" value="UBQ"/>
    <property type="match status" value="1"/>
</dbReference>
<sequence>MSEQAELAFVKSFVNAISSQPVVYPNDYQPAPENELKKVPVLPIDVPPPPERRSAIAAPTGSVSVTFKSTKPVQAYTLDVQPTDTIAQIKAQLSAVPGAPPADAQRLLLKGKALADGKLLREYAVKDGDTINLMVKPGFDWDPSKTAPAAPVSAPAPSASPSTAEPESVTLLPSPEPKTRGGHGRIPSVVLSPSPSLTPSPGEVLVDIPLVLDTSNIPASPNAVADTPYHTTLAKPEFWGQLYTFLQSQFPHPSDAEAAWEDFFCVSKGNLSVSEIAKIRDAVGVLGMAGN</sequence>
<evidence type="ECO:0000256" key="1">
    <source>
        <dbReference type="SAM" id="MobiDB-lite"/>
    </source>
</evidence>
<dbReference type="Pfam" id="PF00240">
    <property type="entry name" value="ubiquitin"/>
    <property type="match status" value="1"/>
</dbReference>
<dbReference type="InterPro" id="IPR000626">
    <property type="entry name" value="Ubiquitin-like_dom"/>
</dbReference>
<dbReference type="Gene3D" id="3.10.20.90">
    <property type="entry name" value="Phosphatidylinositol 3-kinase Catalytic Subunit, Chain A, domain 1"/>
    <property type="match status" value="1"/>
</dbReference>
<evidence type="ECO:0000313" key="3">
    <source>
        <dbReference type="EMBL" id="TFK92509.1"/>
    </source>
</evidence>
<protein>
    <submittedName>
        <fullName evidence="3">Ubiquitin-domain-containing protein</fullName>
    </submittedName>
</protein>
<dbReference type="AlphaFoldDB" id="A0A5C3PUZ4"/>
<dbReference type="GO" id="GO:0070628">
    <property type="term" value="F:proteasome binding"/>
    <property type="evidence" value="ECO:0007669"/>
    <property type="project" value="TreeGrafter"/>
</dbReference>
<dbReference type="InParanoid" id="A0A5C3PUZ4"/>